<feature type="region of interest" description="Disordered" evidence="1">
    <location>
        <begin position="1"/>
        <end position="93"/>
    </location>
</feature>
<gene>
    <name evidence="2" type="ORF">TNCT_210561</name>
</gene>
<proteinExistence type="predicted"/>
<dbReference type="EMBL" id="BMAO01026165">
    <property type="protein sequence ID" value="GFR07465.1"/>
    <property type="molecule type" value="Genomic_DNA"/>
</dbReference>
<accession>A0A8X6LF35</accession>
<sequence length="93" mass="10833">MVRWNESSSSKIQDSSDRTLRWMEGKRKQTKNGKKPVREEKEMPGSRQGWNGKGKEKKRRSDTNRAWGNALGRVRNAGSLQQRHQVSWFEGSM</sequence>
<reference evidence="2" key="1">
    <citation type="submission" date="2020-07" db="EMBL/GenBank/DDBJ databases">
        <title>Multicomponent nature underlies the extraordinary mechanical properties of spider dragline silk.</title>
        <authorList>
            <person name="Kono N."/>
            <person name="Nakamura H."/>
            <person name="Mori M."/>
            <person name="Yoshida Y."/>
            <person name="Ohtoshi R."/>
            <person name="Malay A.D."/>
            <person name="Moran D.A.P."/>
            <person name="Tomita M."/>
            <person name="Numata K."/>
            <person name="Arakawa K."/>
        </authorList>
    </citation>
    <scope>NUCLEOTIDE SEQUENCE</scope>
</reference>
<feature type="compositionally biased region" description="Basic and acidic residues" evidence="1">
    <location>
        <begin position="14"/>
        <end position="27"/>
    </location>
</feature>
<dbReference type="OrthoDB" id="10517706at2759"/>
<comment type="caution">
    <text evidence="2">The sequence shown here is derived from an EMBL/GenBank/DDBJ whole genome shotgun (WGS) entry which is preliminary data.</text>
</comment>
<organism evidence="2 3">
    <name type="scientific">Trichonephila clavata</name>
    <name type="common">Joro spider</name>
    <name type="synonym">Nephila clavata</name>
    <dbReference type="NCBI Taxonomy" id="2740835"/>
    <lineage>
        <taxon>Eukaryota</taxon>
        <taxon>Metazoa</taxon>
        <taxon>Ecdysozoa</taxon>
        <taxon>Arthropoda</taxon>
        <taxon>Chelicerata</taxon>
        <taxon>Arachnida</taxon>
        <taxon>Araneae</taxon>
        <taxon>Araneomorphae</taxon>
        <taxon>Entelegynae</taxon>
        <taxon>Araneoidea</taxon>
        <taxon>Nephilidae</taxon>
        <taxon>Trichonephila</taxon>
    </lineage>
</organism>
<name>A0A8X6LF35_TRICU</name>
<keyword evidence="3" id="KW-1185">Reference proteome</keyword>
<evidence type="ECO:0000313" key="3">
    <source>
        <dbReference type="Proteomes" id="UP000887116"/>
    </source>
</evidence>
<evidence type="ECO:0000256" key="1">
    <source>
        <dbReference type="SAM" id="MobiDB-lite"/>
    </source>
</evidence>
<evidence type="ECO:0000313" key="2">
    <source>
        <dbReference type="EMBL" id="GFR07465.1"/>
    </source>
</evidence>
<dbReference type="Proteomes" id="UP000887116">
    <property type="component" value="Unassembled WGS sequence"/>
</dbReference>
<protein>
    <submittedName>
        <fullName evidence="2">Uncharacterized protein</fullName>
    </submittedName>
</protein>
<dbReference type="AlphaFoldDB" id="A0A8X6LF35"/>